<name>A0A2K1ZIH3_POPTR</name>
<evidence type="ECO:0000313" key="4">
    <source>
        <dbReference type="Proteomes" id="UP000006729"/>
    </source>
</evidence>
<gene>
    <name evidence="3" type="ORF">POPTR_008G167000</name>
</gene>
<dbReference type="InParanoid" id="A0A2K1ZIH3"/>
<sequence length="271" mass="30887">MALSIQNIKKYTFYTSLRARVCRVWIPKLNGQTSSFNCLFADNMGNAIQGSAKGKDIQLFTTSIIEGDYYQISGFYTFENRYTNSVVAHEAVIDLKSDTKVARLNPLTPQVPRHYFNFIDFAHLLTKGKGSRTLTDVLGRLKAIQPLEQVLVRGQDITDKKEFIIENIRGDELRITLWGDVAKSFDDSVLHEHTNPIIVVFAGFRVTEFKGKPNLASTVASLWYLNPEIPEVLPYKHHYNQLSVEVYQLPASMNAVRSIEQQINENRKTIK</sequence>
<dbReference type="Gene3D" id="2.40.50.140">
    <property type="entry name" value="Nucleic acid-binding proteins"/>
    <property type="match status" value="2"/>
</dbReference>
<dbReference type="EMBL" id="CM009297">
    <property type="protein sequence ID" value="PNT25082.1"/>
    <property type="molecule type" value="Genomic_DNA"/>
</dbReference>
<proteinExistence type="predicted"/>
<protein>
    <recommendedName>
        <fullName evidence="2">Replication protein A OB domain-containing protein</fullName>
    </recommendedName>
</protein>
<dbReference type="PANTHER" id="PTHR47165">
    <property type="entry name" value="OS03G0429900 PROTEIN"/>
    <property type="match status" value="1"/>
</dbReference>
<feature type="domain" description="Replication protein A OB" evidence="2">
    <location>
        <begin position="133"/>
        <end position="213"/>
    </location>
</feature>
<dbReference type="STRING" id="3694.A0A2K1ZIH3"/>
<dbReference type="PANTHER" id="PTHR47165:SF4">
    <property type="entry name" value="OS03G0429900 PROTEIN"/>
    <property type="match status" value="1"/>
</dbReference>
<organism evidence="3 4">
    <name type="scientific">Populus trichocarpa</name>
    <name type="common">Western balsam poplar</name>
    <name type="synonym">Populus balsamifera subsp. trichocarpa</name>
    <dbReference type="NCBI Taxonomy" id="3694"/>
    <lineage>
        <taxon>Eukaryota</taxon>
        <taxon>Viridiplantae</taxon>
        <taxon>Streptophyta</taxon>
        <taxon>Embryophyta</taxon>
        <taxon>Tracheophyta</taxon>
        <taxon>Spermatophyta</taxon>
        <taxon>Magnoliopsida</taxon>
        <taxon>eudicotyledons</taxon>
        <taxon>Gunneridae</taxon>
        <taxon>Pentapetalae</taxon>
        <taxon>rosids</taxon>
        <taxon>fabids</taxon>
        <taxon>Malpighiales</taxon>
        <taxon>Salicaceae</taxon>
        <taxon>Saliceae</taxon>
        <taxon>Populus</taxon>
    </lineage>
</organism>
<evidence type="ECO:0000256" key="1">
    <source>
        <dbReference type="ARBA" id="ARBA00023125"/>
    </source>
</evidence>
<reference evidence="3 4" key="1">
    <citation type="journal article" date="2006" name="Science">
        <title>The genome of black cottonwood, Populus trichocarpa (Torr. &amp; Gray).</title>
        <authorList>
            <person name="Tuskan G.A."/>
            <person name="Difazio S."/>
            <person name="Jansson S."/>
            <person name="Bohlmann J."/>
            <person name="Grigoriev I."/>
            <person name="Hellsten U."/>
            <person name="Putnam N."/>
            <person name="Ralph S."/>
            <person name="Rombauts S."/>
            <person name="Salamov A."/>
            <person name="Schein J."/>
            <person name="Sterck L."/>
            <person name="Aerts A."/>
            <person name="Bhalerao R.R."/>
            <person name="Bhalerao R.P."/>
            <person name="Blaudez D."/>
            <person name="Boerjan W."/>
            <person name="Brun A."/>
            <person name="Brunner A."/>
            <person name="Busov V."/>
            <person name="Campbell M."/>
            <person name="Carlson J."/>
            <person name="Chalot M."/>
            <person name="Chapman J."/>
            <person name="Chen G.L."/>
            <person name="Cooper D."/>
            <person name="Coutinho P.M."/>
            <person name="Couturier J."/>
            <person name="Covert S."/>
            <person name="Cronk Q."/>
            <person name="Cunningham R."/>
            <person name="Davis J."/>
            <person name="Degroeve S."/>
            <person name="Dejardin A."/>
            <person name="Depamphilis C."/>
            <person name="Detter J."/>
            <person name="Dirks B."/>
            <person name="Dubchak I."/>
            <person name="Duplessis S."/>
            <person name="Ehlting J."/>
            <person name="Ellis B."/>
            <person name="Gendler K."/>
            <person name="Goodstein D."/>
            <person name="Gribskov M."/>
            <person name="Grimwood J."/>
            <person name="Groover A."/>
            <person name="Gunter L."/>
            <person name="Hamberger B."/>
            <person name="Heinze B."/>
            <person name="Helariutta Y."/>
            <person name="Henrissat B."/>
            <person name="Holligan D."/>
            <person name="Holt R."/>
            <person name="Huang W."/>
            <person name="Islam-Faridi N."/>
            <person name="Jones S."/>
            <person name="Jones-Rhoades M."/>
            <person name="Jorgensen R."/>
            <person name="Joshi C."/>
            <person name="Kangasjarvi J."/>
            <person name="Karlsson J."/>
            <person name="Kelleher C."/>
            <person name="Kirkpatrick R."/>
            <person name="Kirst M."/>
            <person name="Kohler A."/>
            <person name="Kalluri U."/>
            <person name="Larimer F."/>
            <person name="Leebens-Mack J."/>
            <person name="Leple J.C."/>
            <person name="Locascio P."/>
            <person name="Lou Y."/>
            <person name="Lucas S."/>
            <person name="Martin F."/>
            <person name="Montanini B."/>
            <person name="Napoli C."/>
            <person name="Nelson D.R."/>
            <person name="Nelson C."/>
            <person name="Nieminen K."/>
            <person name="Nilsson O."/>
            <person name="Pereda V."/>
            <person name="Peter G."/>
            <person name="Philippe R."/>
            <person name="Pilate G."/>
            <person name="Poliakov A."/>
            <person name="Razumovskaya J."/>
            <person name="Richardson P."/>
            <person name="Rinaldi C."/>
            <person name="Ritland K."/>
            <person name="Rouze P."/>
            <person name="Ryaboy D."/>
            <person name="Schmutz J."/>
            <person name="Schrader J."/>
            <person name="Segerman B."/>
            <person name="Shin H."/>
            <person name="Siddiqui A."/>
            <person name="Sterky F."/>
            <person name="Terry A."/>
            <person name="Tsai C.J."/>
            <person name="Uberbacher E."/>
            <person name="Unneberg P."/>
            <person name="Vahala J."/>
            <person name="Wall K."/>
            <person name="Wessler S."/>
            <person name="Yang G."/>
            <person name="Yin T."/>
            <person name="Douglas C."/>
            <person name="Marra M."/>
            <person name="Sandberg G."/>
            <person name="Van de Peer Y."/>
            <person name="Rokhsar D."/>
        </authorList>
    </citation>
    <scope>NUCLEOTIDE SEQUENCE [LARGE SCALE GENOMIC DNA]</scope>
    <source>
        <strain evidence="4">cv. Nisqually</strain>
    </source>
</reference>
<accession>A0A2K1ZIH3</accession>
<dbReference type="CDD" id="cd04481">
    <property type="entry name" value="RPA1_DBD_B_like"/>
    <property type="match status" value="1"/>
</dbReference>
<dbReference type="Proteomes" id="UP000006729">
    <property type="component" value="Chromosome 8"/>
</dbReference>
<dbReference type="Pfam" id="PF16900">
    <property type="entry name" value="REPA_OB_2"/>
    <property type="match status" value="1"/>
</dbReference>
<dbReference type="InterPro" id="IPR031657">
    <property type="entry name" value="REPA_OB_2"/>
</dbReference>
<evidence type="ECO:0000313" key="3">
    <source>
        <dbReference type="EMBL" id="PNT25082.1"/>
    </source>
</evidence>
<dbReference type="AlphaFoldDB" id="A0A2K1ZIH3"/>
<dbReference type="InterPro" id="IPR012340">
    <property type="entry name" value="NA-bd_OB-fold"/>
</dbReference>
<keyword evidence="1" id="KW-0238">DNA-binding</keyword>
<evidence type="ECO:0000259" key="2">
    <source>
        <dbReference type="Pfam" id="PF16900"/>
    </source>
</evidence>
<dbReference type="SUPFAM" id="SSF50249">
    <property type="entry name" value="Nucleic acid-binding proteins"/>
    <property type="match status" value="2"/>
</dbReference>
<dbReference type="GO" id="GO:0003677">
    <property type="term" value="F:DNA binding"/>
    <property type="evidence" value="ECO:0007669"/>
    <property type="project" value="UniProtKB-KW"/>
</dbReference>
<keyword evidence="4" id="KW-1185">Reference proteome</keyword>